<comment type="caution">
    <text evidence="1">The sequence shown here is derived from an EMBL/GenBank/DDBJ whole genome shotgun (WGS) entry which is preliminary data.</text>
</comment>
<dbReference type="AlphaFoldDB" id="A0AAD8PXZ0"/>
<protein>
    <submittedName>
        <fullName evidence="1">Uncharacterized protein</fullName>
    </submittedName>
</protein>
<keyword evidence="2" id="KW-1185">Reference proteome</keyword>
<sequence>MIGWLSFARLLSDLDFQEELRRVDRWQRLSRCVATLSHHSGKTAGSLKIGLCANQQTGRSELPGNPRLVAVGVAEPLVADRQEKLPQPCRTRNGPARGMTDLAVSTSTQVAVIRNSVAKPNHFRLFETSSIAPADEWLLNPILWSTRSLFTRAWGARDTT</sequence>
<organism evidence="1 2">
    <name type="scientific">Colletotrichum navitas</name>
    <dbReference type="NCBI Taxonomy" id="681940"/>
    <lineage>
        <taxon>Eukaryota</taxon>
        <taxon>Fungi</taxon>
        <taxon>Dikarya</taxon>
        <taxon>Ascomycota</taxon>
        <taxon>Pezizomycotina</taxon>
        <taxon>Sordariomycetes</taxon>
        <taxon>Hypocreomycetidae</taxon>
        <taxon>Glomerellales</taxon>
        <taxon>Glomerellaceae</taxon>
        <taxon>Colletotrichum</taxon>
        <taxon>Colletotrichum graminicola species complex</taxon>
    </lineage>
</organism>
<reference evidence="1" key="1">
    <citation type="submission" date="2021-06" db="EMBL/GenBank/DDBJ databases">
        <title>Comparative genomics, transcriptomics and evolutionary studies reveal genomic signatures of adaptation to plant cell wall in hemibiotrophic fungi.</title>
        <authorList>
            <consortium name="DOE Joint Genome Institute"/>
            <person name="Baroncelli R."/>
            <person name="Diaz J.F."/>
            <person name="Benocci T."/>
            <person name="Peng M."/>
            <person name="Battaglia E."/>
            <person name="Haridas S."/>
            <person name="Andreopoulos W."/>
            <person name="Labutti K."/>
            <person name="Pangilinan J."/>
            <person name="Floch G.L."/>
            <person name="Makela M.R."/>
            <person name="Henrissat B."/>
            <person name="Grigoriev I.V."/>
            <person name="Crouch J.A."/>
            <person name="De Vries R.P."/>
            <person name="Sukno S.A."/>
            <person name="Thon M.R."/>
        </authorList>
    </citation>
    <scope>NUCLEOTIDE SEQUENCE</scope>
    <source>
        <strain evidence="1">CBS 125086</strain>
    </source>
</reference>
<dbReference type="GeneID" id="85435942"/>
<dbReference type="RefSeq" id="XP_060413155.1">
    <property type="nucleotide sequence ID" value="XM_060551702.1"/>
</dbReference>
<evidence type="ECO:0000313" key="2">
    <source>
        <dbReference type="Proteomes" id="UP001230504"/>
    </source>
</evidence>
<name>A0AAD8PXZ0_9PEZI</name>
<proteinExistence type="predicted"/>
<evidence type="ECO:0000313" key="1">
    <source>
        <dbReference type="EMBL" id="KAK1589614.1"/>
    </source>
</evidence>
<gene>
    <name evidence="1" type="ORF">LY79DRAFT_236136</name>
</gene>
<dbReference type="EMBL" id="JAHLJV010000037">
    <property type="protein sequence ID" value="KAK1589614.1"/>
    <property type="molecule type" value="Genomic_DNA"/>
</dbReference>
<dbReference type="Proteomes" id="UP001230504">
    <property type="component" value="Unassembled WGS sequence"/>
</dbReference>
<accession>A0AAD8PXZ0</accession>